<protein>
    <submittedName>
        <fullName evidence="1">Putative positive regulation of cytokine secretion</fullName>
    </submittedName>
</protein>
<dbReference type="PANTHER" id="PTHR15430:SF1">
    <property type="entry name" value="GLOMULIN"/>
    <property type="match status" value="1"/>
</dbReference>
<proteinExistence type="evidence at transcript level"/>
<dbReference type="GO" id="GO:0005737">
    <property type="term" value="C:cytoplasm"/>
    <property type="evidence" value="ECO:0007669"/>
    <property type="project" value="TreeGrafter"/>
</dbReference>
<organism evidence="1">
    <name type="scientific">Ixodes ricinus</name>
    <name type="common">Common tick</name>
    <name type="synonym">Acarus ricinus</name>
    <dbReference type="NCBI Taxonomy" id="34613"/>
    <lineage>
        <taxon>Eukaryota</taxon>
        <taxon>Metazoa</taxon>
        <taxon>Ecdysozoa</taxon>
        <taxon>Arthropoda</taxon>
        <taxon>Chelicerata</taxon>
        <taxon>Arachnida</taxon>
        <taxon>Acari</taxon>
        <taxon>Parasitiformes</taxon>
        <taxon>Ixodida</taxon>
        <taxon>Ixodoidea</taxon>
        <taxon>Ixodidae</taxon>
        <taxon>Ixodinae</taxon>
        <taxon>Ixodes</taxon>
    </lineage>
</organism>
<dbReference type="Pfam" id="PF08568">
    <property type="entry name" value="Kinetochor_Ybp2"/>
    <property type="match status" value="1"/>
</dbReference>
<dbReference type="EMBL" id="GEFM01000440">
    <property type="protein sequence ID" value="JAP75356.1"/>
    <property type="molecule type" value="mRNA"/>
</dbReference>
<dbReference type="AlphaFoldDB" id="A0A131YBA0"/>
<sequence length="588" mass="64990">MCEKNSGGFVSVATELLNSGMYADTKAYLCGDVPGSSIFNHGWDLVLPAVTALEKESDAGSNEGVALCEDVLREVVRRGNPKEVMVSLLEHLALVKSSGGFELVLECFQELLRKLPGNKVKFLEWGLESFYGYVARLPNPENHNLEDEEVALLDADPAVRKISRSLEAMTTLLASCVNSAARGGQATAPGCGQATVEQLLLLKYSLQFLGRVSVLDITTHPNKAKSAVRLCTEKLVNQITKLSKDLVVLCLHKVTELKDLELAHEENKDQKEFVAPISRAVLAYLIFVECLEPDHVPLVYSSRYLFEENLKGILLLLSENYGVVVSKGVALSACLVSRLEFCQYCSLDLDNSDFTALFLCLNKVMIGCPLRAVREGAQKVVVDFFQCFDSAARCALYCRLLQVEKHAGLCGFLLDLFRKDLHESLIAVVPNNPFVGNNFVQLLKLVCKLPEQEHTDLLDNSDCILAVLNLLRYFATVMQQHAQDNPTTCLSVCTIAEAYTEDVKKFLDLTRAHYKLELDRNKDRVKMMSLRTANSTSLSKGDSLFPSLPPDQEAEVLKVALVRLDLLESVLVLAQEKIGAYSAKSASR</sequence>
<name>A0A131YBA0_IXORI</name>
<reference evidence="1" key="1">
    <citation type="submission" date="2016-02" db="EMBL/GenBank/DDBJ databases">
        <title>RNAseq analyses of the midgut from blood- or serum-fed Ixodes ricinus ticks.</title>
        <authorList>
            <person name="Perner J."/>
            <person name="Provaznik J."/>
            <person name="Schrenkova J."/>
            <person name="Urbanova V."/>
            <person name="Ribeiro J.M."/>
            <person name="Kopacek P."/>
        </authorList>
    </citation>
    <scope>NUCLEOTIDE SEQUENCE</scope>
    <source>
        <tissue evidence="1">Gut</tissue>
    </source>
</reference>
<dbReference type="GO" id="GO:0055105">
    <property type="term" value="F:ubiquitin-protein transferase inhibitor activity"/>
    <property type="evidence" value="ECO:0007669"/>
    <property type="project" value="TreeGrafter"/>
</dbReference>
<dbReference type="PANTHER" id="PTHR15430">
    <property type="entry name" value="GLOMULIN"/>
    <property type="match status" value="1"/>
</dbReference>
<evidence type="ECO:0000313" key="1">
    <source>
        <dbReference type="EMBL" id="JAP75356.1"/>
    </source>
</evidence>
<accession>A0A131YBA0</accession>
<dbReference type="InterPro" id="IPR019516">
    <property type="entry name" value="Glomulin/ALF4"/>
</dbReference>
<dbReference type="InterPro" id="IPR013877">
    <property type="entry name" value="YAP-bd/ALF4/Glomulin"/>
</dbReference>